<dbReference type="SUPFAM" id="SSF82697">
    <property type="entry name" value="PurS-like"/>
    <property type="match status" value="1"/>
</dbReference>
<comment type="caution">
    <text evidence="20">The sequence shown here is derived from an EMBL/GenBank/DDBJ whole genome shotgun (WGS) entry which is preliminary data.</text>
</comment>
<dbReference type="InterPro" id="IPR029062">
    <property type="entry name" value="Class_I_gatase-like"/>
</dbReference>
<dbReference type="FunFam" id="3.30.1330.10:FF:000005">
    <property type="entry name" value="Phosphoribosylformylglycinamidine synthase"/>
    <property type="match status" value="1"/>
</dbReference>
<feature type="domain" description="Phosphoribosylformylglycinamidine synthase linker" evidence="17">
    <location>
        <begin position="177"/>
        <end position="226"/>
    </location>
</feature>
<evidence type="ECO:0000256" key="1">
    <source>
        <dbReference type="ARBA" id="ARBA00004496"/>
    </source>
</evidence>
<dbReference type="InterPro" id="IPR055181">
    <property type="entry name" value="FGAR-AT_PurM_N-like"/>
</dbReference>
<evidence type="ECO:0000256" key="10">
    <source>
        <dbReference type="ARBA" id="ARBA00022842"/>
    </source>
</evidence>
<dbReference type="Gene3D" id="3.30.1330.10">
    <property type="entry name" value="PurM-like, N-terminal domain"/>
    <property type="match status" value="2"/>
</dbReference>
<dbReference type="NCBIfam" id="TIGR01735">
    <property type="entry name" value="FGAM_synt"/>
    <property type="match status" value="1"/>
</dbReference>
<accession>A0A935TDW9</accession>
<dbReference type="Gene3D" id="3.90.650.10">
    <property type="entry name" value="PurM-like C-terminal domain"/>
    <property type="match status" value="2"/>
</dbReference>
<dbReference type="GO" id="GO:0005524">
    <property type="term" value="F:ATP binding"/>
    <property type="evidence" value="ECO:0007669"/>
    <property type="project" value="UniProtKB-UniRule"/>
</dbReference>
<dbReference type="NCBIfam" id="NF003672">
    <property type="entry name" value="PRK05297.1"/>
    <property type="match status" value="1"/>
</dbReference>
<comment type="similarity">
    <text evidence="3 14">In the N-terminal section; belongs to the FGAMS family.</text>
</comment>
<dbReference type="Pfam" id="PF18076">
    <property type="entry name" value="FGAR-AT_N"/>
    <property type="match status" value="1"/>
</dbReference>
<dbReference type="InterPro" id="IPR036604">
    <property type="entry name" value="PurS-like_sf"/>
</dbReference>
<evidence type="ECO:0000259" key="17">
    <source>
        <dbReference type="Pfam" id="PF18072"/>
    </source>
</evidence>
<evidence type="ECO:0000259" key="18">
    <source>
        <dbReference type="Pfam" id="PF18076"/>
    </source>
</evidence>
<keyword evidence="9 14" id="KW-0067">ATP-binding</keyword>
<proteinExistence type="inferred from homology"/>
<comment type="subcellular location">
    <subcellularLocation>
        <location evidence="1 14">Cytoplasm</location>
    </subcellularLocation>
</comment>
<reference evidence="20 21" key="1">
    <citation type="submission" date="2020-10" db="EMBL/GenBank/DDBJ databases">
        <title>Connecting structure to function with the recovery of over 1000 high-quality activated sludge metagenome-assembled genomes encoding full-length rRNA genes using long-read sequencing.</title>
        <authorList>
            <person name="Singleton C.M."/>
            <person name="Petriglieri F."/>
            <person name="Kristensen J.M."/>
            <person name="Kirkegaard R.H."/>
            <person name="Michaelsen T.Y."/>
            <person name="Andersen M.H."/>
            <person name="Karst S.M."/>
            <person name="Dueholm M.S."/>
            <person name="Nielsen P.H."/>
            <person name="Albertsen M."/>
        </authorList>
    </citation>
    <scope>NUCLEOTIDE SEQUENCE [LARGE SCALE GENOMIC DNA]</scope>
    <source>
        <strain evidence="20">Fred_18-Q3-R57-64_BAT3C.720</strain>
    </source>
</reference>
<dbReference type="Gene3D" id="1.10.8.750">
    <property type="entry name" value="Phosphoribosylformylglycinamidine synthase, linker domain"/>
    <property type="match status" value="1"/>
</dbReference>
<feature type="binding site" evidence="14">
    <location>
        <position position="911"/>
    </location>
    <ligand>
        <name>ATP</name>
        <dbReference type="ChEBI" id="CHEBI:30616"/>
    </ligand>
</feature>
<sequence>MVNLLFLRAAPAFSSFRLQGLQQGVAAAVAGVRIVTAEYWHFVATRQALSEAERRQLAALLEEPREPGSEGSELRGELLLVTPRIGTISPWSSKATDIARNSGLHSVDRIERGIAYRLEAKRRRLTASEKEGLAALLHDRMLETVLDDFARTADLFRQVTPQPLCRIDLLSGGRTALVEANSRLGLALSPDEVDYLVELFTREQRNPTDVELMMFAQANSEHCRHKIFNASWVIDGQPRSETLFGMIRETHQAHPAGTIVAYSDNSSVIAGANVPRFHAAADGCYGYREEQTHILAKVETHNHPTAISPFPGAATGSGGEIRDEGATGRGSKPKAGLCGFSVSNLNIPDFPQPWEEPTTSYGRPARTASALAIMLEGPIGAAAFNNEFGRPNLAGYFRSYEQLTGSGDEQVVRGYHKPIMLAGGVGNIAASQSFKADQLRPGTLLIQLGGPGMLIGLGGGAASSMTTGSNRADLDFASVQRGNPEIQRRAQEVIDRCWQLGAPSGDGSTAGDGNPILSVHDVGAGGLANALPELAHGAGSGARFELRAVHIEEPGMSPAEIWCNEAQERYVLAIAPNRLAEFSAICERERCPFAVVGETTSDQRLVVADSHFANCPVDMDMDALLGKPPRMTRSAAHLPSLAVAFDATAVDLREAAYRVLRLPAVGDKTFLISIGDRTVGGLTARDQMVGPWQLPCADVAVTLMAFHGYLGEAFAIGERTPVAVLDAPASGRLAVGEALTNIAAADIAVLGDVKLSANWMAAAGFPGEDACLFDTVRAVSDLCQQIGVAIPVGKDSLSMRTAWQEGSEGAGGPQKQVVSPLSLIVTSFAPVQDARRTLTPQLRLDAGETDLLLIDLGAGRNRLGGSALAQVYAATGSDAPDVDDPDHLPAFFAAVRELAAADLLLAYHDRSDGGLFAAICEMAFAAHCGVSIDTDGLCYDPLVNDVDGNEKRPNLLAGRSFEMLMRALFCEELGAVVQIRRADRSQVMGVLRAAGLGACTQFIGAPNPWDQIRIIRNARAVLSEKRVDLQRAWSETSFRMQQLRDHPECAQQEYDRILDASDPGLSVTLSFDPADNVAAPFIHSGARPRIAILREQGVNGQVEMAAAFDRAGFAAIDVHMSDILAGRVALADFKGAVACGGFSYGDVLGAGQGWARTILFNERARDSFAAFFGRPDTFALGVCNGCQMMSALQAMIPGADAWPRFERNRVEQFEARFSLVEVPASPSIFFAGMHGSRLPVVVSHGEGQAVFASAAQQASALVAMRFIDHTGHPTELYPANPNGSPAGATGFTTADGRFSILMPHPERVFRSVQMSWHPADWEARGWRDSPWLRMFRNARRWVG</sequence>
<evidence type="ECO:0000256" key="6">
    <source>
        <dbReference type="ARBA" id="ARBA00022723"/>
    </source>
</evidence>
<feature type="binding site" evidence="14">
    <location>
        <position position="909"/>
    </location>
    <ligand>
        <name>Mg(2+)</name>
        <dbReference type="ChEBI" id="CHEBI:18420"/>
    </ligand>
</feature>
<keyword evidence="6 14" id="KW-0479">Metal-binding</keyword>
<keyword evidence="4 14" id="KW-0963">Cytoplasm</keyword>
<feature type="domain" description="Phosphoribosylformylglycinamidine synthase N-terminal" evidence="18">
    <location>
        <begin position="38"/>
        <end position="156"/>
    </location>
</feature>
<evidence type="ECO:0000259" key="16">
    <source>
        <dbReference type="Pfam" id="PF02769"/>
    </source>
</evidence>
<evidence type="ECO:0000256" key="3">
    <source>
        <dbReference type="ARBA" id="ARBA00008608"/>
    </source>
</evidence>
<dbReference type="EMBL" id="JADJOT010000012">
    <property type="protein sequence ID" value="MBK7956299.1"/>
    <property type="molecule type" value="Genomic_DNA"/>
</dbReference>
<dbReference type="HAMAP" id="MF_00419">
    <property type="entry name" value="PurL_1"/>
    <property type="match status" value="1"/>
</dbReference>
<dbReference type="InterPro" id="IPR010918">
    <property type="entry name" value="PurM-like_C_dom"/>
</dbReference>
<dbReference type="PANTHER" id="PTHR10099:SF1">
    <property type="entry name" value="PHOSPHORIBOSYLFORMYLGLYCINAMIDINE SYNTHASE"/>
    <property type="match status" value="1"/>
</dbReference>
<dbReference type="FunFam" id="1.10.8.750:FF:000002">
    <property type="entry name" value="Phosphoribosylformylglycinamidine synthase"/>
    <property type="match status" value="1"/>
</dbReference>
<dbReference type="EC" id="6.3.5.3" evidence="14"/>
<dbReference type="GO" id="GO:0046872">
    <property type="term" value="F:metal ion binding"/>
    <property type="evidence" value="ECO:0007669"/>
    <property type="project" value="UniProtKB-KW"/>
</dbReference>
<evidence type="ECO:0000313" key="21">
    <source>
        <dbReference type="Proteomes" id="UP000706151"/>
    </source>
</evidence>
<feature type="domain" description="PurM-like C-terminal" evidence="16">
    <location>
        <begin position="440"/>
        <end position="608"/>
    </location>
</feature>
<dbReference type="Pfam" id="PF13507">
    <property type="entry name" value="GATase_5"/>
    <property type="match status" value="1"/>
</dbReference>
<feature type="binding site" evidence="14">
    <location>
        <begin position="312"/>
        <end position="323"/>
    </location>
    <ligand>
        <name>ATP</name>
        <dbReference type="ChEBI" id="CHEBI:30616"/>
    </ligand>
</feature>
<evidence type="ECO:0000256" key="14">
    <source>
        <dbReference type="HAMAP-Rule" id="MF_00419"/>
    </source>
</evidence>
<evidence type="ECO:0000256" key="9">
    <source>
        <dbReference type="ARBA" id="ARBA00022840"/>
    </source>
</evidence>
<feature type="domain" description="PurM-like C-terminal" evidence="16">
    <location>
        <begin position="859"/>
        <end position="998"/>
    </location>
</feature>
<name>A0A935TDW9_9PROT</name>
<evidence type="ECO:0000256" key="7">
    <source>
        <dbReference type="ARBA" id="ARBA00022741"/>
    </source>
</evidence>
<feature type="active site" description="Nucleophile" evidence="14">
    <location>
        <position position="1183"/>
    </location>
</feature>
<evidence type="ECO:0000256" key="12">
    <source>
        <dbReference type="ARBA" id="ARBA00052585"/>
    </source>
</evidence>
<evidence type="ECO:0000256" key="13">
    <source>
        <dbReference type="ARBA" id="ARBA00057317"/>
    </source>
</evidence>
<dbReference type="PANTHER" id="PTHR10099">
    <property type="entry name" value="PHOSPHORIBOSYLFORMYLGLYCINAMIDINE SYNTHASE"/>
    <property type="match status" value="1"/>
</dbReference>
<evidence type="ECO:0000256" key="5">
    <source>
        <dbReference type="ARBA" id="ARBA00022598"/>
    </source>
</evidence>
<dbReference type="CDD" id="cd02204">
    <property type="entry name" value="PurL_repeat2"/>
    <property type="match status" value="1"/>
</dbReference>
<feature type="active site" evidence="14">
    <location>
        <position position="1306"/>
    </location>
</feature>
<evidence type="ECO:0000256" key="11">
    <source>
        <dbReference type="ARBA" id="ARBA00022962"/>
    </source>
</evidence>
<feature type="binding site" evidence="14">
    <location>
        <position position="741"/>
    </location>
    <ligand>
        <name>Mg(2+)</name>
        <dbReference type="ChEBI" id="CHEBI:18420"/>
    </ligand>
</feature>
<feature type="binding site" evidence="14">
    <location>
        <position position="697"/>
    </location>
    <ligand>
        <name>ATP</name>
        <dbReference type="ChEBI" id="CHEBI:30616"/>
    </ligand>
</feature>
<protein>
    <recommendedName>
        <fullName evidence="14">Phosphoribosylformylglycinamidine synthase</fullName>
        <shortName evidence="14">FGAM synthase</shortName>
        <shortName evidence="14">FGAMS</shortName>
        <ecNumber evidence="14">6.3.5.3</ecNumber>
    </recommendedName>
    <alternativeName>
        <fullName evidence="14">Formylglycinamide ribonucleotide amidotransferase</fullName>
        <shortName evidence="14">FGAR amidotransferase</shortName>
        <shortName evidence="14">FGAR-AT</shortName>
    </alternativeName>
</protein>
<dbReference type="InterPro" id="IPR041609">
    <property type="entry name" value="PurL_linker"/>
</dbReference>
<dbReference type="FunFam" id="3.40.50.880:FF:000008">
    <property type="entry name" value="Phosphoribosylformylglycinamidine synthase"/>
    <property type="match status" value="1"/>
</dbReference>
<comment type="subunit">
    <text evidence="14">Monomer.</text>
</comment>
<dbReference type="Proteomes" id="UP000706151">
    <property type="component" value="Unassembled WGS sequence"/>
</dbReference>
<dbReference type="InterPro" id="IPR036921">
    <property type="entry name" value="PurM-like_N_sf"/>
</dbReference>
<dbReference type="GO" id="GO:0004642">
    <property type="term" value="F:phosphoribosylformylglycinamidine synthase activity"/>
    <property type="evidence" value="ECO:0007669"/>
    <property type="project" value="UniProtKB-UniRule"/>
</dbReference>
<evidence type="ECO:0000256" key="15">
    <source>
        <dbReference type="SAM" id="MobiDB-lite"/>
    </source>
</evidence>
<dbReference type="GO" id="GO:0005737">
    <property type="term" value="C:cytoplasm"/>
    <property type="evidence" value="ECO:0007669"/>
    <property type="project" value="UniProtKB-SubCell"/>
</dbReference>
<dbReference type="SUPFAM" id="SSF55326">
    <property type="entry name" value="PurM N-terminal domain-like"/>
    <property type="match status" value="2"/>
</dbReference>
<evidence type="ECO:0000256" key="8">
    <source>
        <dbReference type="ARBA" id="ARBA00022755"/>
    </source>
</evidence>
<comment type="catalytic activity">
    <reaction evidence="12 14">
        <text>N(2)-formyl-N(1)-(5-phospho-beta-D-ribosyl)glycinamide + L-glutamine + ATP + H2O = 2-formamido-N(1)-(5-O-phospho-beta-D-ribosyl)acetamidine + L-glutamate + ADP + phosphate + H(+)</text>
        <dbReference type="Rhea" id="RHEA:17129"/>
        <dbReference type="ChEBI" id="CHEBI:15377"/>
        <dbReference type="ChEBI" id="CHEBI:15378"/>
        <dbReference type="ChEBI" id="CHEBI:29985"/>
        <dbReference type="ChEBI" id="CHEBI:30616"/>
        <dbReference type="ChEBI" id="CHEBI:43474"/>
        <dbReference type="ChEBI" id="CHEBI:58359"/>
        <dbReference type="ChEBI" id="CHEBI:147286"/>
        <dbReference type="ChEBI" id="CHEBI:147287"/>
        <dbReference type="ChEBI" id="CHEBI:456216"/>
        <dbReference type="EC" id="6.3.5.3"/>
    </reaction>
</comment>
<keyword evidence="11 14" id="KW-0315">Glutamine amidotransferase</keyword>
<evidence type="ECO:0000256" key="2">
    <source>
        <dbReference type="ARBA" id="ARBA00004920"/>
    </source>
</evidence>
<comment type="function">
    <text evidence="13 14">Phosphoribosylformylglycinamidine synthase involved in the purines biosynthetic pathway. Catalyzes the ATP-dependent conversion of formylglycinamide ribonucleotide (FGAR) and glutamine to yield formylglycinamidine ribonucleotide (FGAM) and glutamate.</text>
</comment>
<organism evidence="20 21">
    <name type="scientific">Candidatus Accumulibacter affinis</name>
    <dbReference type="NCBI Taxonomy" id="2954384"/>
    <lineage>
        <taxon>Bacteria</taxon>
        <taxon>Pseudomonadati</taxon>
        <taxon>Pseudomonadota</taxon>
        <taxon>Betaproteobacteria</taxon>
        <taxon>Candidatus Accumulibacter</taxon>
    </lineage>
</organism>
<feature type="region of interest" description="Disordered" evidence="15">
    <location>
        <begin position="307"/>
        <end position="333"/>
    </location>
</feature>
<evidence type="ECO:0000259" key="19">
    <source>
        <dbReference type="Pfam" id="PF22689"/>
    </source>
</evidence>
<dbReference type="Pfam" id="PF22689">
    <property type="entry name" value="FGAR-AT_PurM_N-like"/>
    <property type="match status" value="1"/>
</dbReference>
<dbReference type="Gene3D" id="3.40.50.880">
    <property type="match status" value="1"/>
</dbReference>
<feature type="binding site" evidence="14">
    <location>
        <position position="698"/>
    </location>
    <ligand>
        <name>Mg(2+)</name>
        <dbReference type="ChEBI" id="CHEBI:18420"/>
    </ligand>
</feature>
<dbReference type="SUPFAM" id="SSF52317">
    <property type="entry name" value="Class I glutamine amidotransferase-like"/>
    <property type="match status" value="1"/>
</dbReference>
<dbReference type="Pfam" id="PF18072">
    <property type="entry name" value="FGAR-AT_linker"/>
    <property type="match status" value="1"/>
</dbReference>
<keyword evidence="7 14" id="KW-0547">Nucleotide-binding</keyword>
<gene>
    <name evidence="14 20" type="primary">purL</name>
    <name evidence="20" type="synonym">purI</name>
    <name evidence="20" type="ORF">IPK02_21440</name>
</gene>
<keyword evidence="5 14" id="KW-0436">Ligase</keyword>
<dbReference type="SMART" id="SM01211">
    <property type="entry name" value="GATase_5"/>
    <property type="match status" value="1"/>
</dbReference>
<dbReference type="InterPro" id="IPR040707">
    <property type="entry name" value="FGAR-AT_N"/>
</dbReference>
<feature type="binding site" evidence="14">
    <location>
        <position position="737"/>
    </location>
    <ligand>
        <name>Mg(2+)</name>
        <dbReference type="ChEBI" id="CHEBI:18420"/>
    </ligand>
</feature>
<dbReference type="SUPFAM" id="SSF56042">
    <property type="entry name" value="PurM C-terminal domain-like"/>
    <property type="match status" value="2"/>
</dbReference>
<dbReference type="InterPro" id="IPR010073">
    <property type="entry name" value="PurL_large"/>
</dbReference>
<dbReference type="FunFam" id="3.30.1330.10:FF:000002">
    <property type="entry name" value="Phosphoribosylformylglycinamidine synthase"/>
    <property type="match status" value="1"/>
</dbReference>
<dbReference type="GO" id="GO:0006189">
    <property type="term" value="P:'de novo' IMP biosynthetic process"/>
    <property type="evidence" value="ECO:0007669"/>
    <property type="project" value="UniProtKB-UniRule"/>
</dbReference>
<dbReference type="Pfam" id="PF02769">
    <property type="entry name" value="AIRS_C"/>
    <property type="match status" value="2"/>
</dbReference>
<dbReference type="PROSITE" id="PS51273">
    <property type="entry name" value="GATASE_TYPE_1"/>
    <property type="match status" value="1"/>
</dbReference>
<comment type="pathway">
    <text evidence="2 14">Purine metabolism; IMP biosynthesis via de novo pathway; 5-amino-1-(5-phospho-D-ribosyl)imidazole from N(2)-formyl-N(1)-(5-phospho-D-ribosyl)glycinamide: step 1/2.</text>
</comment>
<keyword evidence="10 14" id="KW-0460">Magnesium</keyword>
<dbReference type="SUPFAM" id="SSF109736">
    <property type="entry name" value="FGAM synthase PurL, linker domain"/>
    <property type="match status" value="1"/>
</dbReference>
<dbReference type="FunFam" id="3.90.650.10:FF:000024">
    <property type="entry name" value="Phosphoribosylformylglycinamidine synthase"/>
    <property type="match status" value="1"/>
</dbReference>
<evidence type="ECO:0000256" key="4">
    <source>
        <dbReference type="ARBA" id="ARBA00022490"/>
    </source>
</evidence>
<dbReference type="CDD" id="cd02203">
    <property type="entry name" value="PurL_repeat1"/>
    <property type="match status" value="1"/>
</dbReference>
<comment type="caution">
    <text evidence="14">Lacks conserved residue(s) required for the propagation of feature annotation.</text>
</comment>
<dbReference type="InterPro" id="IPR036676">
    <property type="entry name" value="PurM-like_C_sf"/>
</dbReference>
<feature type="active site" evidence="14">
    <location>
        <position position="1304"/>
    </location>
</feature>
<feature type="domain" description="FGAR-AT PurM N-terminal-like" evidence="19">
    <location>
        <begin position="667"/>
        <end position="830"/>
    </location>
</feature>
<evidence type="ECO:0000313" key="20">
    <source>
        <dbReference type="EMBL" id="MBK7956299.1"/>
    </source>
</evidence>
<keyword evidence="8 14" id="KW-0658">Purine biosynthesis</keyword>